<feature type="transmembrane region" description="Helical" evidence="6">
    <location>
        <begin position="94"/>
        <end position="116"/>
    </location>
</feature>
<dbReference type="Proteomes" id="UP000229247">
    <property type="component" value="Unassembled WGS sequence"/>
</dbReference>
<feature type="transmembrane region" description="Helical" evidence="6">
    <location>
        <begin position="12"/>
        <end position="38"/>
    </location>
</feature>
<feature type="transmembrane region" description="Helical" evidence="6">
    <location>
        <begin position="128"/>
        <end position="149"/>
    </location>
</feature>
<feature type="transmembrane region" description="Helical" evidence="6">
    <location>
        <begin position="550"/>
        <end position="568"/>
    </location>
</feature>
<name>A0A2M7D6M2_9BACT</name>
<feature type="transmembrane region" description="Helical" evidence="6">
    <location>
        <begin position="326"/>
        <end position="347"/>
    </location>
</feature>
<feature type="transmembrane region" description="Helical" evidence="6">
    <location>
        <begin position="176"/>
        <end position="197"/>
    </location>
</feature>
<accession>A0A2M7D6M2</accession>
<evidence type="ECO:0000256" key="4">
    <source>
        <dbReference type="ARBA" id="ARBA00023136"/>
    </source>
</evidence>
<dbReference type="PANTHER" id="PTHR37422:SF13">
    <property type="entry name" value="LIPOPOLYSACCHARIDE BIOSYNTHESIS PROTEIN PA4999-RELATED"/>
    <property type="match status" value="1"/>
</dbReference>
<keyword evidence="4 6" id="KW-0472">Membrane</keyword>
<protein>
    <recommendedName>
        <fullName evidence="7">O-antigen ligase-related domain-containing protein</fullName>
    </recommendedName>
</protein>
<dbReference type="Pfam" id="PF04932">
    <property type="entry name" value="Wzy_C"/>
    <property type="match status" value="1"/>
</dbReference>
<evidence type="ECO:0000313" key="8">
    <source>
        <dbReference type="EMBL" id="PIV38663.1"/>
    </source>
</evidence>
<evidence type="ECO:0000256" key="3">
    <source>
        <dbReference type="ARBA" id="ARBA00022989"/>
    </source>
</evidence>
<evidence type="ECO:0000256" key="1">
    <source>
        <dbReference type="ARBA" id="ARBA00004141"/>
    </source>
</evidence>
<evidence type="ECO:0000313" key="9">
    <source>
        <dbReference type="Proteomes" id="UP000229247"/>
    </source>
</evidence>
<feature type="region of interest" description="Disordered" evidence="5">
    <location>
        <begin position="508"/>
        <end position="537"/>
    </location>
</feature>
<feature type="transmembrane region" description="Helical" evidence="6">
    <location>
        <begin position="434"/>
        <end position="453"/>
    </location>
</feature>
<keyword evidence="3 6" id="KW-1133">Transmembrane helix</keyword>
<gene>
    <name evidence="8" type="ORF">COS30_00880</name>
</gene>
<dbReference type="GO" id="GO:0016020">
    <property type="term" value="C:membrane"/>
    <property type="evidence" value="ECO:0007669"/>
    <property type="project" value="UniProtKB-SubCell"/>
</dbReference>
<keyword evidence="2 6" id="KW-0812">Transmembrane</keyword>
<dbReference type="AlphaFoldDB" id="A0A2M7D6M2"/>
<feature type="transmembrane region" description="Helical" evidence="6">
    <location>
        <begin position="260"/>
        <end position="278"/>
    </location>
</feature>
<evidence type="ECO:0000256" key="5">
    <source>
        <dbReference type="SAM" id="MobiDB-lite"/>
    </source>
</evidence>
<dbReference type="Gene3D" id="1.25.40.10">
    <property type="entry name" value="Tetratricopeptide repeat domain"/>
    <property type="match status" value="1"/>
</dbReference>
<proteinExistence type="predicted"/>
<feature type="transmembrane region" description="Helical" evidence="6">
    <location>
        <begin position="217"/>
        <end position="239"/>
    </location>
</feature>
<feature type="transmembrane region" description="Helical" evidence="6">
    <location>
        <begin position="44"/>
        <end position="62"/>
    </location>
</feature>
<dbReference type="EMBL" id="PEUE01000024">
    <property type="protein sequence ID" value="PIV38663.1"/>
    <property type="molecule type" value="Genomic_DNA"/>
</dbReference>
<dbReference type="InterPro" id="IPR051533">
    <property type="entry name" value="WaaL-like"/>
</dbReference>
<organism evidence="8 9">
    <name type="scientific">Candidatus Portnoybacteria bacterium CG02_land_8_20_14_3_00_45_8</name>
    <dbReference type="NCBI Taxonomy" id="1974807"/>
    <lineage>
        <taxon>Bacteria</taxon>
        <taxon>Candidatus Portnoyibacteriota</taxon>
    </lineage>
</organism>
<feature type="transmembrane region" description="Helical" evidence="6">
    <location>
        <begin position="284"/>
        <end position="306"/>
    </location>
</feature>
<comment type="subcellular location">
    <subcellularLocation>
        <location evidence="1">Membrane</location>
        <topology evidence="1">Multi-pass membrane protein</topology>
    </subcellularLocation>
</comment>
<comment type="caution">
    <text evidence="8">The sequence shown here is derived from an EMBL/GenBank/DDBJ whole genome shotgun (WGS) entry which is preliminary data.</text>
</comment>
<dbReference type="InterPro" id="IPR007016">
    <property type="entry name" value="O-antigen_ligase-rel_domated"/>
</dbReference>
<evidence type="ECO:0000256" key="2">
    <source>
        <dbReference type="ARBA" id="ARBA00022692"/>
    </source>
</evidence>
<sequence>MRILLSKADSRILWLLKILLGLCLLTPLLMSASFLFPYTSPKAFAFRILVELAAVGYFYLALKYPTKFFPPLFKGGRGLPASAYDIRRWQAGGILSLSVLVFLIISLFSAFFGADFYTSFWGNLERGIGLFGLLHFIVFFFLLSAVFSIDSDKNKTPPFLKGGWGGFKGQSFSRQLIIVSVLTSALISLLAICQHFFSLSSLLPQSDRVYSLIGNAGILGSYLIFNIFLAGYLLLISFPSTGPMGGNNKLSERNAVKSKTGVFLYSLFIILNSFALALTGTRGAWLGLAVGVVVFLVLLAITPLFYKDHKSIPPFLKGGEGGFKEFKKWPIIVLAAIFILFAGLFLARDTALVKNNSVLSRVASISLKDATIQSRLFLWQGARQAWQERPLFGFGPENFSVAANRYFDPRLAGREAYGFDRAHNFIFDYGVTSGWLGLLSYLGLMVVAGWYLFRIAKCWITQRTSVILLGSLLTAYLVQNLFIFDTFVSYLMLFFVLALVSNMSLRAPSEAEGHGNPAESETNMRLPRRATPLEQSSAPRNDNFSVFKKMAFLLAVICLLFFVYCYNIKPMLASYRANQILSLSPAGATKASQLLASALALKTFASPEIVYQTSIDYLTKIDQAPSLAESDDFYKVAVAELKKVIARSPSQARNYVALAWLDLYFSNQYPSGLDEAISLANKIKELSPTKKDAYLILVADYALRGDKQLGERVVVEAQQISPIIGEDVRKYWEKIK</sequence>
<feature type="domain" description="O-antigen ligase-related" evidence="7">
    <location>
        <begin position="268"/>
        <end position="442"/>
    </location>
</feature>
<feature type="transmembrane region" description="Helical" evidence="6">
    <location>
        <begin position="465"/>
        <end position="498"/>
    </location>
</feature>
<dbReference type="InterPro" id="IPR011990">
    <property type="entry name" value="TPR-like_helical_dom_sf"/>
</dbReference>
<dbReference type="PANTHER" id="PTHR37422">
    <property type="entry name" value="TEICHURONIC ACID BIOSYNTHESIS PROTEIN TUAE"/>
    <property type="match status" value="1"/>
</dbReference>
<reference evidence="9" key="1">
    <citation type="submission" date="2017-09" db="EMBL/GenBank/DDBJ databases">
        <title>Depth-based differentiation of microbial function through sediment-hosted aquifers and enrichment of novel symbionts in the deep terrestrial subsurface.</title>
        <authorList>
            <person name="Probst A.J."/>
            <person name="Ladd B."/>
            <person name="Jarett J.K."/>
            <person name="Geller-Mcgrath D.E."/>
            <person name="Sieber C.M.K."/>
            <person name="Emerson J.B."/>
            <person name="Anantharaman K."/>
            <person name="Thomas B.C."/>
            <person name="Malmstrom R."/>
            <person name="Stieglmeier M."/>
            <person name="Klingl A."/>
            <person name="Woyke T."/>
            <person name="Ryan C.M."/>
            <person name="Banfield J.F."/>
        </authorList>
    </citation>
    <scope>NUCLEOTIDE SEQUENCE [LARGE SCALE GENOMIC DNA]</scope>
</reference>
<evidence type="ECO:0000256" key="6">
    <source>
        <dbReference type="SAM" id="Phobius"/>
    </source>
</evidence>
<evidence type="ECO:0000259" key="7">
    <source>
        <dbReference type="Pfam" id="PF04932"/>
    </source>
</evidence>